<evidence type="ECO:0000256" key="1">
    <source>
        <dbReference type="ARBA" id="ARBA00022786"/>
    </source>
</evidence>
<dbReference type="InterPro" id="IPR043454">
    <property type="entry name" value="NPH3/RPT2-like"/>
</dbReference>
<accession>A0A8J5G550</accession>
<dbReference type="AlphaFoldDB" id="A0A8J5G550"/>
<gene>
    <name evidence="4" type="ORF">ZIOFF_041473</name>
</gene>
<dbReference type="InterPro" id="IPR014729">
    <property type="entry name" value="Rossmann-like_a/b/a_fold"/>
</dbReference>
<evidence type="ECO:0000259" key="3">
    <source>
        <dbReference type="PROSITE" id="PS51649"/>
    </source>
</evidence>
<reference evidence="4 5" key="1">
    <citation type="submission" date="2020-08" db="EMBL/GenBank/DDBJ databases">
        <title>Plant Genome Project.</title>
        <authorList>
            <person name="Zhang R.-G."/>
        </authorList>
    </citation>
    <scope>NUCLEOTIDE SEQUENCE [LARGE SCALE GENOMIC DNA]</scope>
    <source>
        <tissue evidence="4">Rhizome</tissue>
    </source>
</reference>
<dbReference type="UniPathway" id="UPA00143"/>
<dbReference type="PANTHER" id="PTHR32370">
    <property type="entry name" value="OS12G0117600 PROTEIN"/>
    <property type="match status" value="1"/>
</dbReference>
<dbReference type="InterPro" id="IPR027356">
    <property type="entry name" value="NPH3_dom"/>
</dbReference>
<dbReference type="Pfam" id="PF03000">
    <property type="entry name" value="NPH3"/>
    <property type="match status" value="1"/>
</dbReference>
<comment type="similarity">
    <text evidence="2">Belongs to the NPH3 family.</text>
</comment>
<keyword evidence="1" id="KW-0833">Ubl conjugation pathway</keyword>
<sequence>MDNVASPPSKTSVYVKNSSCLFNQHSCKPWKLTGKTFFPQRMPIGNGPSFYAGMIYIHCEDFFSTTYIIEVSVLFLGVDYHCLNSNQSNPLSLILVSKKMMQNAKNIYPHNTPTTKEAYYYRIIFERFFSQNSARLTVPGFRRGQLPAATTGAALASVGKLVDFYLAEATLDSGVTIAAFEEIASSLPVHARAMDDGLYRAMDTYIKVKSIHPPI</sequence>
<dbReference type="EMBL" id="JACMSC010000011">
    <property type="protein sequence ID" value="KAG6501590.1"/>
    <property type="molecule type" value="Genomic_DNA"/>
</dbReference>
<dbReference type="GO" id="GO:0016567">
    <property type="term" value="P:protein ubiquitination"/>
    <property type="evidence" value="ECO:0007669"/>
    <property type="project" value="UniProtKB-UniPathway"/>
</dbReference>
<evidence type="ECO:0000313" key="4">
    <source>
        <dbReference type="EMBL" id="KAG6501590.1"/>
    </source>
</evidence>
<keyword evidence="5" id="KW-1185">Reference proteome</keyword>
<feature type="domain" description="NPH3" evidence="3">
    <location>
        <begin position="153"/>
        <end position="215"/>
    </location>
</feature>
<name>A0A8J5G550_ZINOF</name>
<protein>
    <recommendedName>
        <fullName evidence="3">NPH3 domain-containing protein</fullName>
    </recommendedName>
</protein>
<evidence type="ECO:0000313" key="5">
    <source>
        <dbReference type="Proteomes" id="UP000734854"/>
    </source>
</evidence>
<evidence type="ECO:0000256" key="2">
    <source>
        <dbReference type="PROSITE-ProRule" id="PRU00982"/>
    </source>
</evidence>
<organism evidence="4 5">
    <name type="scientific">Zingiber officinale</name>
    <name type="common">Ginger</name>
    <name type="synonym">Amomum zingiber</name>
    <dbReference type="NCBI Taxonomy" id="94328"/>
    <lineage>
        <taxon>Eukaryota</taxon>
        <taxon>Viridiplantae</taxon>
        <taxon>Streptophyta</taxon>
        <taxon>Embryophyta</taxon>
        <taxon>Tracheophyta</taxon>
        <taxon>Spermatophyta</taxon>
        <taxon>Magnoliopsida</taxon>
        <taxon>Liliopsida</taxon>
        <taxon>Zingiberales</taxon>
        <taxon>Zingiberaceae</taxon>
        <taxon>Zingiber</taxon>
    </lineage>
</organism>
<dbReference type="Gene3D" id="3.40.50.620">
    <property type="entry name" value="HUPs"/>
    <property type="match status" value="1"/>
</dbReference>
<proteinExistence type="inferred from homology"/>
<dbReference type="PROSITE" id="PS51649">
    <property type="entry name" value="NPH3"/>
    <property type="match status" value="1"/>
</dbReference>
<dbReference type="Proteomes" id="UP000734854">
    <property type="component" value="Unassembled WGS sequence"/>
</dbReference>
<comment type="caution">
    <text evidence="4">The sequence shown here is derived from an EMBL/GenBank/DDBJ whole genome shotgun (WGS) entry which is preliminary data.</text>
</comment>